<protein>
    <submittedName>
        <fullName evidence="1">Uncharacterized protein</fullName>
    </submittedName>
</protein>
<comment type="caution">
    <text evidence="1">The sequence shown here is derived from an EMBL/GenBank/DDBJ whole genome shotgun (WGS) entry which is preliminary data.</text>
</comment>
<dbReference type="EMBL" id="CAUJNA010002223">
    <property type="protein sequence ID" value="CAJ1391692.1"/>
    <property type="molecule type" value="Genomic_DNA"/>
</dbReference>
<gene>
    <name evidence="1" type="ORF">EVOR1521_LOCUS16956</name>
</gene>
<dbReference type="InterPro" id="IPR058915">
    <property type="entry name" value="AcrVA2-like"/>
</dbReference>
<sequence>MASERFLIDARLISIMGREDVQKSIAAIIEADICRLPYEDMLVEFMAEPPVWRMVLLRQRLDHIEAEAAYVNGNHMAGVLDQPATVRVRDNALAIEGCSDQSAASAIAFAAAIAILLLNTRGIEKERVVSTRLNRKRERKGKRPVPKYTHVRVGHIYDRDGRRQGLSKTGVKQPVHFRAGYTRTVWYGPEKSLSRIDYVPPCLVNFRGEMPAPKRRKDTAPVKERDYLGFIAELPCIIQRTHPVEVAHLSFAEPAYGHFGRGKARKASDRWCLPLDARLHAAQHSGSEIQFWARHGIDPHLACLVLYGLFNERDRAQHRKERMMGTVSDADEAIGNLGVENLRELSALAWFCDCMPDGKYALIHSSRRKSYEAGGDLHALVTLGCVKVLKSTFCECHGKRKPAVKMEQFGRRVLRRTIWTDIEGRQTGDAPEPGMSMRDYFAAHALPQAVLDYGEPSSAISAGQRRDRGNPVVPYATAATGTREEIIARQAYRYADAMLAVRETDNG</sequence>
<keyword evidence="2" id="KW-1185">Reference proteome</keyword>
<accession>A0AA36N6Z0</accession>
<evidence type="ECO:0000313" key="1">
    <source>
        <dbReference type="EMBL" id="CAJ1391692.1"/>
    </source>
</evidence>
<dbReference type="AlphaFoldDB" id="A0AA36N6Z0"/>
<dbReference type="Pfam" id="PF26125">
    <property type="entry name" value="AcrVA2-like"/>
    <property type="match status" value="1"/>
</dbReference>
<evidence type="ECO:0000313" key="2">
    <source>
        <dbReference type="Proteomes" id="UP001178507"/>
    </source>
</evidence>
<proteinExistence type="predicted"/>
<dbReference type="Proteomes" id="UP001178507">
    <property type="component" value="Unassembled WGS sequence"/>
</dbReference>
<name>A0AA36N6Z0_9DINO</name>
<organism evidence="1 2">
    <name type="scientific">Effrenium voratum</name>
    <dbReference type="NCBI Taxonomy" id="2562239"/>
    <lineage>
        <taxon>Eukaryota</taxon>
        <taxon>Sar</taxon>
        <taxon>Alveolata</taxon>
        <taxon>Dinophyceae</taxon>
        <taxon>Suessiales</taxon>
        <taxon>Symbiodiniaceae</taxon>
        <taxon>Effrenium</taxon>
    </lineage>
</organism>
<reference evidence="1" key="1">
    <citation type="submission" date="2023-08" db="EMBL/GenBank/DDBJ databases">
        <authorList>
            <person name="Chen Y."/>
            <person name="Shah S."/>
            <person name="Dougan E. K."/>
            <person name="Thang M."/>
            <person name="Chan C."/>
        </authorList>
    </citation>
    <scope>NUCLEOTIDE SEQUENCE</scope>
</reference>